<dbReference type="PROSITE" id="PS50005">
    <property type="entry name" value="TPR"/>
    <property type="match status" value="3"/>
</dbReference>
<dbReference type="PANTHER" id="PTHR44858">
    <property type="entry name" value="TETRATRICOPEPTIDE REPEAT PROTEIN 6"/>
    <property type="match status" value="1"/>
</dbReference>
<dbReference type="SUPFAM" id="SSF48452">
    <property type="entry name" value="TPR-like"/>
    <property type="match status" value="1"/>
</dbReference>
<keyword evidence="4" id="KW-1133">Transmembrane helix</keyword>
<dbReference type="EMBL" id="LAZR01041259">
    <property type="protein sequence ID" value="KKL12434.1"/>
    <property type="molecule type" value="Genomic_DNA"/>
</dbReference>
<feature type="compositionally biased region" description="Basic and acidic residues" evidence="3">
    <location>
        <begin position="50"/>
        <end position="60"/>
    </location>
</feature>
<name>A0A0F9AS72_9ZZZZ</name>
<dbReference type="Pfam" id="PF13432">
    <property type="entry name" value="TPR_16"/>
    <property type="match status" value="2"/>
</dbReference>
<reference evidence="5" key="1">
    <citation type="journal article" date="2015" name="Nature">
        <title>Complex archaea that bridge the gap between prokaryotes and eukaryotes.</title>
        <authorList>
            <person name="Spang A."/>
            <person name="Saw J.H."/>
            <person name="Jorgensen S.L."/>
            <person name="Zaremba-Niedzwiedzka K."/>
            <person name="Martijn J."/>
            <person name="Lind A.E."/>
            <person name="van Eijk R."/>
            <person name="Schleper C."/>
            <person name="Guy L."/>
            <person name="Ettema T.J."/>
        </authorList>
    </citation>
    <scope>NUCLEOTIDE SEQUENCE</scope>
</reference>
<protein>
    <submittedName>
        <fullName evidence="5">Uncharacterized protein</fullName>
    </submittedName>
</protein>
<gene>
    <name evidence="5" type="ORF">LCGC14_2535810</name>
</gene>
<evidence type="ECO:0000313" key="5">
    <source>
        <dbReference type="EMBL" id="KKL12434.1"/>
    </source>
</evidence>
<keyword evidence="2" id="KW-0802">TPR repeat</keyword>
<dbReference type="SMART" id="SM00028">
    <property type="entry name" value="TPR"/>
    <property type="match status" value="5"/>
</dbReference>
<dbReference type="InterPro" id="IPR050498">
    <property type="entry name" value="Ycf3"/>
</dbReference>
<feature type="non-terminal residue" evidence="5">
    <location>
        <position position="300"/>
    </location>
</feature>
<organism evidence="5">
    <name type="scientific">marine sediment metagenome</name>
    <dbReference type="NCBI Taxonomy" id="412755"/>
    <lineage>
        <taxon>unclassified sequences</taxon>
        <taxon>metagenomes</taxon>
        <taxon>ecological metagenomes</taxon>
    </lineage>
</organism>
<feature type="region of interest" description="Disordered" evidence="3">
    <location>
        <begin position="45"/>
        <end position="109"/>
    </location>
</feature>
<dbReference type="Gene3D" id="1.25.40.10">
    <property type="entry name" value="Tetratricopeptide repeat domain"/>
    <property type="match status" value="2"/>
</dbReference>
<sequence>MSDSTRIPLWTGAIACVIVVGALPFYTNVAASTVLQADDSGGDLILLGDSDQKDSPNKDEGETEANGLPSMEHGQRDEDAVLPENNPPTNNAEDQDMAEEPVDAAGYRHRGTRRLREGEVERALADFSRALELAPKDISASWCRAKAFQQLGRWEESLADYRKVVELAVAPTGCDALRSRGYALLQLGDLNAALNDFDKALAADPEDAESRLYRGKTLEGLGRLEEAIQDYTEVIRIAPRHGIGYLNRGNARMQSARHDEAIVDQKRAVRAGQFNKGELIYIDPKTGVEFRFVFVPPSTG</sequence>
<feature type="transmembrane region" description="Helical" evidence="4">
    <location>
        <begin position="7"/>
        <end position="26"/>
    </location>
</feature>
<evidence type="ECO:0000256" key="4">
    <source>
        <dbReference type="SAM" id="Phobius"/>
    </source>
</evidence>
<dbReference type="InterPro" id="IPR019734">
    <property type="entry name" value="TPR_rpt"/>
</dbReference>
<keyword evidence="4" id="KW-0812">Transmembrane</keyword>
<dbReference type="InterPro" id="IPR011990">
    <property type="entry name" value="TPR-like_helical_dom_sf"/>
</dbReference>
<feature type="compositionally biased region" description="Acidic residues" evidence="3">
    <location>
        <begin position="93"/>
        <end position="102"/>
    </location>
</feature>
<accession>A0A0F9AS72</accession>
<dbReference type="AlphaFoldDB" id="A0A0F9AS72"/>
<evidence type="ECO:0000256" key="3">
    <source>
        <dbReference type="SAM" id="MobiDB-lite"/>
    </source>
</evidence>
<comment type="caution">
    <text evidence="5">The sequence shown here is derived from an EMBL/GenBank/DDBJ whole genome shotgun (WGS) entry which is preliminary data.</text>
</comment>
<keyword evidence="1" id="KW-0677">Repeat</keyword>
<evidence type="ECO:0000256" key="2">
    <source>
        <dbReference type="ARBA" id="ARBA00022803"/>
    </source>
</evidence>
<proteinExistence type="predicted"/>
<dbReference type="PANTHER" id="PTHR44858:SF1">
    <property type="entry name" value="UDP-N-ACETYLGLUCOSAMINE--PEPTIDE N-ACETYLGLUCOSAMINYLTRANSFERASE SPINDLY-RELATED"/>
    <property type="match status" value="1"/>
</dbReference>
<keyword evidence="4" id="KW-0472">Membrane</keyword>
<evidence type="ECO:0000256" key="1">
    <source>
        <dbReference type="ARBA" id="ARBA00022737"/>
    </source>
</evidence>